<feature type="transmembrane region" description="Helical" evidence="2">
    <location>
        <begin position="221"/>
        <end position="240"/>
    </location>
</feature>
<keyword evidence="2" id="KW-1133">Transmembrane helix</keyword>
<comment type="caution">
    <text evidence="3">The sequence shown here is derived from an EMBL/GenBank/DDBJ whole genome shotgun (WGS) entry which is preliminary data.</text>
</comment>
<evidence type="ECO:0000256" key="1">
    <source>
        <dbReference type="SAM" id="MobiDB-lite"/>
    </source>
</evidence>
<name>A0ABP5U1Q8_9ACTN</name>
<accession>A0ABP5U1Q8</accession>
<dbReference type="Proteomes" id="UP001501444">
    <property type="component" value="Unassembled WGS sequence"/>
</dbReference>
<feature type="transmembrane region" description="Helical" evidence="2">
    <location>
        <begin position="189"/>
        <end position="209"/>
    </location>
</feature>
<sequence>MSTKRKGAPRPGIRPAPQIAPGGPDLATAGLTADSTTGPAPAGPASNSATGPASNSATGPASNKANGPASNGSVSNDPEPAGIAFNVGGQGASSTTGGLEGGDAGGVAKLNDDAGRRSMSPAVEQLLDVGIKVAGLVIATLLAIVLALFEAFYSPLRIGGVRVPVSLVLALATNPLLGWFAFTTSRLRLAALLPAAAWCVIWFVAAGKTSEGDLVITGDNWVGLLTLFAGPLAFAIGIYVSSMRQRLSAGPRSGPGAGPSTTSPTAGV</sequence>
<feature type="transmembrane region" description="Helical" evidence="2">
    <location>
        <begin position="161"/>
        <end position="182"/>
    </location>
</feature>
<keyword evidence="2" id="KW-0472">Membrane</keyword>
<feature type="compositionally biased region" description="Polar residues" evidence="1">
    <location>
        <begin position="60"/>
        <end position="76"/>
    </location>
</feature>
<dbReference type="EMBL" id="BAAARV010000066">
    <property type="protein sequence ID" value="GAA2367253.1"/>
    <property type="molecule type" value="Genomic_DNA"/>
</dbReference>
<keyword evidence="2" id="KW-0812">Transmembrane</keyword>
<feature type="compositionally biased region" description="Low complexity" evidence="1">
    <location>
        <begin position="36"/>
        <end position="59"/>
    </location>
</feature>
<evidence type="ECO:0000313" key="4">
    <source>
        <dbReference type="Proteomes" id="UP001501444"/>
    </source>
</evidence>
<gene>
    <name evidence="3" type="ORF">GCM10010170_066500</name>
</gene>
<protein>
    <submittedName>
        <fullName evidence="3">Uncharacterized protein</fullName>
    </submittedName>
</protein>
<reference evidence="4" key="1">
    <citation type="journal article" date="2019" name="Int. J. Syst. Evol. Microbiol.">
        <title>The Global Catalogue of Microorganisms (GCM) 10K type strain sequencing project: providing services to taxonomists for standard genome sequencing and annotation.</title>
        <authorList>
            <consortium name="The Broad Institute Genomics Platform"/>
            <consortium name="The Broad Institute Genome Sequencing Center for Infectious Disease"/>
            <person name="Wu L."/>
            <person name="Ma J."/>
        </authorList>
    </citation>
    <scope>NUCLEOTIDE SEQUENCE [LARGE SCALE GENOMIC DNA]</scope>
    <source>
        <strain evidence="4">JCM 3272</strain>
    </source>
</reference>
<keyword evidence="4" id="KW-1185">Reference proteome</keyword>
<proteinExistence type="predicted"/>
<organism evidence="3 4">
    <name type="scientific">Dactylosporangium salmoneum</name>
    <dbReference type="NCBI Taxonomy" id="53361"/>
    <lineage>
        <taxon>Bacteria</taxon>
        <taxon>Bacillati</taxon>
        <taxon>Actinomycetota</taxon>
        <taxon>Actinomycetes</taxon>
        <taxon>Micromonosporales</taxon>
        <taxon>Micromonosporaceae</taxon>
        <taxon>Dactylosporangium</taxon>
    </lineage>
</organism>
<evidence type="ECO:0000313" key="3">
    <source>
        <dbReference type="EMBL" id="GAA2367253.1"/>
    </source>
</evidence>
<evidence type="ECO:0000256" key="2">
    <source>
        <dbReference type="SAM" id="Phobius"/>
    </source>
</evidence>
<dbReference type="RefSeq" id="WP_344616532.1">
    <property type="nucleotide sequence ID" value="NZ_BAAARV010000066.1"/>
</dbReference>
<feature type="transmembrane region" description="Helical" evidence="2">
    <location>
        <begin position="126"/>
        <end position="149"/>
    </location>
</feature>
<feature type="region of interest" description="Disordered" evidence="1">
    <location>
        <begin position="1"/>
        <end position="106"/>
    </location>
</feature>